<comment type="similarity">
    <text evidence="3">Belongs to the thiolase-like superfamily. Thiolase family.</text>
</comment>
<accession>A0A897MX92</accession>
<feature type="domain" description="Thiolase N-terminal" evidence="13">
    <location>
        <begin position="15"/>
        <end position="256"/>
    </location>
</feature>
<evidence type="ECO:0000256" key="2">
    <source>
        <dbReference type="ARBA" id="ARBA00005189"/>
    </source>
</evidence>
<dbReference type="InterPro" id="IPR002155">
    <property type="entry name" value="Thiolase"/>
</dbReference>
<dbReference type="CDD" id="cd00751">
    <property type="entry name" value="thiolase"/>
    <property type="match status" value="1"/>
</dbReference>
<evidence type="ECO:0000259" key="13">
    <source>
        <dbReference type="Pfam" id="PF00108"/>
    </source>
</evidence>
<keyword evidence="10 15" id="KW-0012">Acyltransferase</keyword>
<dbReference type="KEGG" id="hara:AArcS_2507"/>
<comment type="subcellular location">
    <subcellularLocation>
        <location evidence="1">Peroxisome</location>
    </subcellularLocation>
</comment>
<evidence type="ECO:0000256" key="3">
    <source>
        <dbReference type="ARBA" id="ARBA00010982"/>
    </source>
</evidence>
<dbReference type="Proteomes" id="UP000663586">
    <property type="component" value="Chromosome"/>
</dbReference>
<dbReference type="Pfam" id="PF02803">
    <property type="entry name" value="Thiolase_C"/>
    <property type="match status" value="1"/>
</dbReference>
<dbReference type="InterPro" id="IPR020616">
    <property type="entry name" value="Thiolase_N"/>
</dbReference>
<keyword evidence="9" id="KW-0414">Isoprene biosynthesis</keyword>
<feature type="domain" description="Thiolase C-terminal" evidence="14">
    <location>
        <begin position="265"/>
        <end position="385"/>
    </location>
</feature>
<evidence type="ECO:0000256" key="6">
    <source>
        <dbReference type="ARBA" id="ARBA00022946"/>
    </source>
</evidence>
<dbReference type="Pfam" id="PF00108">
    <property type="entry name" value="Thiolase_N"/>
    <property type="match status" value="1"/>
</dbReference>
<dbReference type="InterPro" id="IPR020610">
    <property type="entry name" value="Thiolase_AS"/>
</dbReference>
<dbReference type="Gene3D" id="3.40.47.10">
    <property type="match status" value="2"/>
</dbReference>
<sequence>MNDDSRYMSDETTPVIAAAYRTPQGKEDGVFADLRSEDLSVPLIDHILEETGLSGAEIDDLLWGCAQQRDEQGNNMARVIALLSELGESVPASTINRWCASSMQSVISAADAVAAGNRDAVIAGGVESMSRVPMGENTHNVHPRLAELYNIGELQMGMTAEKVSEEHGVSREEQDEYALQSQQRAHEATESGRFDDEIVPIDTDEGTVTEDEGIRPDTSLEKLAGLPTVFKSDGTVTPGNASQVSDGAAATLVTSKAFADEHDLDVLAEVGANNVAGVDPTVMGIGPVPATRGLLDRADRDIEDYDLVELNEAFASQAVYSRDELGIDPEQFNVNGGAIAIGHPLGASGARLPVTLIHEMQKRDAERGLATLCVGFGQGAAIEFERP</sequence>
<feature type="region of interest" description="Disordered" evidence="12">
    <location>
        <begin position="166"/>
        <end position="191"/>
    </location>
</feature>
<dbReference type="InterPro" id="IPR020617">
    <property type="entry name" value="Thiolase_C"/>
</dbReference>
<dbReference type="InterPro" id="IPR020613">
    <property type="entry name" value="Thiolase_CS"/>
</dbReference>
<evidence type="ECO:0000256" key="1">
    <source>
        <dbReference type="ARBA" id="ARBA00004275"/>
    </source>
</evidence>
<dbReference type="GO" id="GO:0005737">
    <property type="term" value="C:cytoplasm"/>
    <property type="evidence" value="ECO:0007669"/>
    <property type="project" value="UniProtKB-ARBA"/>
</dbReference>
<protein>
    <recommendedName>
        <fullName evidence="11">acetyl-CoA C-acyltransferase</fullName>
        <ecNumber evidence="11">2.3.1.16</ecNumber>
    </recommendedName>
</protein>
<dbReference type="GO" id="GO:0006635">
    <property type="term" value="P:fatty acid beta-oxidation"/>
    <property type="evidence" value="ECO:0007669"/>
    <property type="project" value="TreeGrafter"/>
</dbReference>
<evidence type="ECO:0000256" key="8">
    <source>
        <dbReference type="ARBA" id="ARBA00023140"/>
    </source>
</evidence>
<dbReference type="GO" id="GO:0003988">
    <property type="term" value="F:acetyl-CoA C-acyltransferase activity"/>
    <property type="evidence" value="ECO:0007669"/>
    <property type="project" value="UniProtKB-EC"/>
</dbReference>
<dbReference type="EMBL" id="CP064786">
    <property type="protein sequence ID" value="QSG03703.1"/>
    <property type="molecule type" value="Genomic_DNA"/>
</dbReference>
<keyword evidence="6" id="KW-0809">Transit peptide</keyword>
<comment type="pathway">
    <text evidence="2">Lipid metabolism.</text>
</comment>
<keyword evidence="7" id="KW-0443">Lipid metabolism</keyword>
<keyword evidence="16" id="KW-1185">Reference proteome</keyword>
<dbReference type="NCBIfam" id="TIGR01930">
    <property type="entry name" value="AcCoA-C-Actrans"/>
    <property type="match status" value="1"/>
</dbReference>
<dbReference type="PIRSF" id="PIRSF000429">
    <property type="entry name" value="Ac-CoA_Ac_transf"/>
    <property type="match status" value="1"/>
</dbReference>
<evidence type="ECO:0000313" key="15">
    <source>
        <dbReference type="EMBL" id="QSG03703.1"/>
    </source>
</evidence>
<dbReference type="SUPFAM" id="SSF53901">
    <property type="entry name" value="Thiolase-like"/>
    <property type="match status" value="2"/>
</dbReference>
<evidence type="ECO:0000256" key="10">
    <source>
        <dbReference type="ARBA" id="ARBA00023315"/>
    </source>
</evidence>
<evidence type="ECO:0000256" key="4">
    <source>
        <dbReference type="ARBA" id="ARBA00022679"/>
    </source>
</evidence>
<evidence type="ECO:0000256" key="7">
    <source>
        <dbReference type="ARBA" id="ARBA00023098"/>
    </source>
</evidence>
<dbReference type="GO" id="GO:0010124">
    <property type="term" value="P:phenylacetate catabolic process"/>
    <property type="evidence" value="ECO:0007669"/>
    <property type="project" value="TreeGrafter"/>
</dbReference>
<evidence type="ECO:0000313" key="16">
    <source>
        <dbReference type="Proteomes" id="UP000663586"/>
    </source>
</evidence>
<gene>
    <name evidence="15" type="primary">paaJ4</name>
    <name evidence="15" type="ORF">AArcS_2507</name>
</gene>
<evidence type="ECO:0000256" key="5">
    <source>
        <dbReference type="ARBA" id="ARBA00022832"/>
    </source>
</evidence>
<reference evidence="15" key="1">
    <citation type="submission" date="2020-11" db="EMBL/GenBank/DDBJ databases">
        <title>Carbohydrate-dependent, anaerobic sulfur respiration: A novel catabolism in halophilic archaea.</title>
        <authorList>
            <person name="Sorokin D.Y."/>
            <person name="Messina E."/>
            <person name="Smedile F."/>
            <person name="La Cono V."/>
            <person name="Hallsworth J.E."/>
            <person name="Yakimov M.M."/>
        </authorList>
    </citation>
    <scope>NUCLEOTIDE SEQUENCE</scope>
    <source>
        <strain evidence="15">AArc-S</strain>
    </source>
</reference>
<dbReference type="PANTHER" id="PTHR43853">
    <property type="entry name" value="3-KETOACYL-COA THIOLASE, PEROXISOMAL"/>
    <property type="match status" value="1"/>
</dbReference>
<dbReference type="EC" id="2.3.1.16" evidence="11"/>
<dbReference type="InterPro" id="IPR016039">
    <property type="entry name" value="Thiolase-like"/>
</dbReference>
<name>A0A897MX92_9EURY</name>
<dbReference type="PROSITE" id="PS00098">
    <property type="entry name" value="THIOLASE_1"/>
    <property type="match status" value="1"/>
</dbReference>
<keyword evidence="8" id="KW-0576">Peroxisome</keyword>
<evidence type="ECO:0000256" key="9">
    <source>
        <dbReference type="ARBA" id="ARBA00023229"/>
    </source>
</evidence>
<dbReference type="InterPro" id="IPR020615">
    <property type="entry name" value="Thiolase_acyl_enz_int_AS"/>
</dbReference>
<proteinExistence type="inferred from homology"/>
<dbReference type="FunFam" id="3.40.47.10:FF:000010">
    <property type="entry name" value="Acetyl-CoA acetyltransferase (Thiolase)"/>
    <property type="match status" value="1"/>
</dbReference>
<dbReference type="GO" id="GO:0008299">
    <property type="term" value="P:isoprenoid biosynthetic process"/>
    <property type="evidence" value="ECO:0007669"/>
    <property type="project" value="UniProtKB-KW"/>
</dbReference>
<evidence type="ECO:0000259" key="14">
    <source>
        <dbReference type="Pfam" id="PF02803"/>
    </source>
</evidence>
<dbReference type="PROSITE" id="PS00099">
    <property type="entry name" value="THIOLASE_3"/>
    <property type="match status" value="1"/>
</dbReference>
<keyword evidence="4 15" id="KW-0808">Transferase</keyword>
<organism evidence="15 16">
    <name type="scientific">Natranaeroarchaeum sulfidigenes</name>
    <dbReference type="NCBI Taxonomy" id="2784880"/>
    <lineage>
        <taxon>Archaea</taxon>
        <taxon>Methanobacteriati</taxon>
        <taxon>Methanobacteriota</taxon>
        <taxon>Stenosarchaea group</taxon>
        <taxon>Halobacteria</taxon>
        <taxon>Halobacteriales</taxon>
        <taxon>Natronoarchaeaceae</taxon>
        <taxon>Natranaeroarchaeum</taxon>
    </lineage>
</organism>
<keyword evidence="5" id="KW-0276">Fatty acid metabolism</keyword>
<dbReference type="InterPro" id="IPR050215">
    <property type="entry name" value="Thiolase-like_sf_Thiolase"/>
</dbReference>
<evidence type="ECO:0000256" key="12">
    <source>
        <dbReference type="SAM" id="MobiDB-lite"/>
    </source>
</evidence>
<evidence type="ECO:0000256" key="11">
    <source>
        <dbReference type="ARBA" id="ARBA00024073"/>
    </source>
</evidence>
<dbReference type="PANTHER" id="PTHR43853:SF8">
    <property type="entry name" value="3-KETOACYL-COA THIOLASE, PEROXISOMAL"/>
    <property type="match status" value="1"/>
</dbReference>
<dbReference type="PROSITE" id="PS00737">
    <property type="entry name" value="THIOLASE_2"/>
    <property type="match status" value="1"/>
</dbReference>
<dbReference type="AlphaFoldDB" id="A0A897MX92"/>